<evidence type="ECO:0000313" key="2">
    <source>
        <dbReference type="Proteomes" id="UP000595814"/>
    </source>
</evidence>
<gene>
    <name evidence="1" type="ORF">JFY71_07445</name>
</gene>
<dbReference type="Proteomes" id="UP000595814">
    <property type="component" value="Chromosome"/>
</dbReference>
<keyword evidence="1" id="KW-0645">Protease</keyword>
<evidence type="ECO:0000313" key="1">
    <source>
        <dbReference type="EMBL" id="QQK07157.1"/>
    </source>
</evidence>
<name>A0AC61MP18_9FIRM</name>
<organism evidence="1 2">
    <name type="scientific">Miniphocaeibacter halophilus</name>
    <dbReference type="NCBI Taxonomy" id="2931922"/>
    <lineage>
        <taxon>Bacteria</taxon>
        <taxon>Bacillati</taxon>
        <taxon>Bacillota</taxon>
        <taxon>Tissierellia</taxon>
        <taxon>Tissierellales</taxon>
        <taxon>Peptoniphilaceae</taxon>
        <taxon>Miniphocaeibacter</taxon>
    </lineage>
</organism>
<sequence length="114" mass="13067">MINIKMTIDSNNRIIKVESKGHGEYDDSGKDIVCSAVSVYLINTINTLTEILKISNSIEYSVDYGLYNLVIDYNNMPEETIRQTVLIMNSLKLALSSIEENYNEYISVEYEEVR</sequence>
<proteinExistence type="predicted"/>
<dbReference type="EMBL" id="CP066744">
    <property type="protein sequence ID" value="QQK07157.1"/>
    <property type="molecule type" value="Genomic_DNA"/>
</dbReference>
<accession>A0AC61MP18</accession>
<keyword evidence="2" id="KW-1185">Reference proteome</keyword>
<protein>
    <submittedName>
        <fullName evidence="1">Ribosomal-processing cysteine protease Prp</fullName>
    </submittedName>
</protein>
<reference evidence="1 2" key="1">
    <citation type="journal article" date="2022" name="Int. J. Syst. Evol. Microbiol.">
        <title>Miniphocaeibacter halophilus sp. nov., an ammonium-tolerant acetate-producing bacterium isolated from a biogas system.</title>
        <authorList>
            <person name="Schnurer A."/>
            <person name="Singh A."/>
            <person name="Bi S."/>
            <person name="Qiao W."/>
            <person name="Westerholm M."/>
        </authorList>
    </citation>
    <scope>NUCLEOTIDE SEQUENCE [LARGE SCALE GENOMIC DNA]</scope>
    <source>
        <strain evidence="1 2">AMB_01</strain>
    </source>
</reference>
<keyword evidence="1" id="KW-0378">Hydrolase</keyword>